<reference evidence="8 9" key="1">
    <citation type="submission" date="2018-11" db="EMBL/GenBank/DDBJ databases">
        <title>Genomic profiling of Staphylococcus species from a Poultry farm system in KwaZulu-Natal, South Africa.</title>
        <authorList>
            <person name="Amoako D.G."/>
            <person name="Somboro A.M."/>
            <person name="Abia A.L.K."/>
            <person name="Bester L.A."/>
            <person name="Essack S.Y."/>
        </authorList>
    </citation>
    <scope>NUCLEOTIDE SEQUENCE [LARGE SCALE GENOMIC DNA]</scope>
    <source>
        <strain evidence="8 9">SA11</strain>
    </source>
</reference>
<dbReference type="PANTHER" id="PTHR43077">
    <property type="entry name" value="TRANSPORT PERMEASE YVFS-RELATED"/>
    <property type="match status" value="1"/>
</dbReference>
<proteinExistence type="predicted"/>
<evidence type="ECO:0000256" key="3">
    <source>
        <dbReference type="ARBA" id="ARBA00022989"/>
    </source>
</evidence>
<keyword evidence="4 6" id="KW-0472">Membrane</keyword>
<sequence length="477" mass="52952">MFNEFKLMKNNKMLIIALIAIGLLPLIYVALFVGSIWDPYDKTDNLKISIVNQDKSATFQGKKLTIGDDLVDKLKDNKKFTFQEVSKETARKQLKNGKSLGTIIIPENTSKNATTLLDEHPKKIHLETQVNPGSSFTGSQAAQKAIDTVTKTLQNNVREEYLGELFKANKQSKQGYADTSNALGQMSDAEGQLIDGNNQVTDGLKQMAPMAGAQGQQLLQGNEKVTSGLQELQQNNNQLKSKIDDAVQKQTDVHFEKANKKALNDIEDVDQNNITKADHYGETVLPYMASVGLFVGAVSFAAIYPLTKTMNPETRPWKQILGKILLYVIQGTFAAILMSLWVIFGLGLDIENMGHFLLVGIFWSIAALSLTSLLVLFLDRVGLFLAMLVLVLQLSSSEGMFPIEMSAAFFRFIHPFSPMSYAIQGFREAIFTNAGHFSFGFVLISLGSIALISMLLQYLILIWFNKRGKPLIQMSFN</sequence>
<feature type="transmembrane region" description="Helical" evidence="6">
    <location>
        <begin position="356"/>
        <end position="376"/>
    </location>
</feature>
<keyword evidence="2 6" id="KW-0812">Transmembrane</keyword>
<evidence type="ECO:0000313" key="9">
    <source>
        <dbReference type="Proteomes" id="UP000293854"/>
    </source>
</evidence>
<evidence type="ECO:0000256" key="6">
    <source>
        <dbReference type="SAM" id="Phobius"/>
    </source>
</evidence>
<evidence type="ECO:0000256" key="4">
    <source>
        <dbReference type="ARBA" id="ARBA00023136"/>
    </source>
</evidence>
<protein>
    <submittedName>
        <fullName evidence="8">DUF3533 domain-containing protein</fullName>
    </submittedName>
</protein>
<dbReference type="InterPro" id="IPR013525">
    <property type="entry name" value="ABC2_TM"/>
</dbReference>
<gene>
    <name evidence="8" type="ORF">EIG99_09530</name>
</gene>
<dbReference type="GO" id="GO:0140359">
    <property type="term" value="F:ABC-type transporter activity"/>
    <property type="evidence" value="ECO:0007669"/>
    <property type="project" value="InterPro"/>
</dbReference>
<dbReference type="PANTHER" id="PTHR43077:SF5">
    <property type="entry name" value="PHAGE INFECTION PROTEIN"/>
    <property type="match status" value="1"/>
</dbReference>
<feature type="coiled-coil region" evidence="5">
    <location>
        <begin position="222"/>
        <end position="249"/>
    </location>
</feature>
<keyword evidence="5" id="KW-0175">Coiled coil</keyword>
<name>A0A4Q7CNQ1_9STAP</name>
<dbReference type="EMBL" id="RQTE01000187">
    <property type="protein sequence ID" value="RZI01165.1"/>
    <property type="molecule type" value="Genomic_DNA"/>
</dbReference>
<evidence type="ECO:0000259" key="7">
    <source>
        <dbReference type="Pfam" id="PF12698"/>
    </source>
</evidence>
<accession>A0A4Q7CNQ1</accession>
<dbReference type="NCBIfam" id="TIGR03062">
    <property type="entry name" value="pip_yhgE_Cterm"/>
    <property type="match status" value="1"/>
</dbReference>
<feature type="transmembrane region" description="Helical" evidence="6">
    <location>
        <begin position="284"/>
        <end position="304"/>
    </location>
</feature>
<evidence type="ECO:0000256" key="5">
    <source>
        <dbReference type="SAM" id="Coils"/>
    </source>
</evidence>
<comment type="subcellular location">
    <subcellularLocation>
        <location evidence="1">Membrane</location>
        <topology evidence="1">Multi-pass membrane protein</topology>
    </subcellularLocation>
</comment>
<dbReference type="Gene3D" id="3.40.1710.10">
    <property type="entry name" value="abc type-2 transporter like domain"/>
    <property type="match status" value="1"/>
</dbReference>
<evidence type="ECO:0000256" key="2">
    <source>
        <dbReference type="ARBA" id="ARBA00022692"/>
    </source>
</evidence>
<keyword evidence="3 6" id="KW-1133">Transmembrane helix</keyword>
<dbReference type="InterPro" id="IPR017501">
    <property type="entry name" value="Phage_infect_YhgE_C"/>
</dbReference>
<feature type="transmembrane region" description="Helical" evidence="6">
    <location>
        <begin position="437"/>
        <end position="464"/>
    </location>
</feature>
<dbReference type="Pfam" id="PF12698">
    <property type="entry name" value="ABC2_membrane_3"/>
    <property type="match status" value="1"/>
</dbReference>
<dbReference type="InterPro" id="IPR051328">
    <property type="entry name" value="T7SS_ABC-Transporter"/>
</dbReference>
<feature type="transmembrane region" description="Helical" evidence="6">
    <location>
        <begin position="324"/>
        <end position="344"/>
    </location>
</feature>
<feature type="transmembrane region" description="Helical" evidence="6">
    <location>
        <begin position="12"/>
        <end position="37"/>
    </location>
</feature>
<evidence type="ECO:0000313" key="8">
    <source>
        <dbReference type="EMBL" id="RZI01165.1"/>
    </source>
</evidence>
<comment type="caution">
    <text evidence="8">The sequence shown here is derived from an EMBL/GenBank/DDBJ whole genome shotgun (WGS) entry which is preliminary data.</text>
</comment>
<dbReference type="NCBIfam" id="TIGR03061">
    <property type="entry name" value="pip_yhgE_Nterm"/>
    <property type="match status" value="1"/>
</dbReference>
<feature type="domain" description="ABC-2 type transporter transmembrane" evidence="7">
    <location>
        <begin position="21"/>
        <end position="456"/>
    </location>
</feature>
<dbReference type="GO" id="GO:0016020">
    <property type="term" value="C:membrane"/>
    <property type="evidence" value="ECO:0007669"/>
    <property type="project" value="UniProtKB-SubCell"/>
</dbReference>
<dbReference type="Proteomes" id="UP000293854">
    <property type="component" value="Unassembled WGS sequence"/>
</dbReference>
<organism evidence="8 9">
    <name type="scientific">Staphylococcus condimenti</name>
    <dbReference type="NCBI Taxonomy" id="70255"/>
    <lineage>
        <taxon>Bacteria</taxon>
        <taxon>Bacillati</taxon>
        <taxon>Bacillota</taxon>
        <taxon>Bacilli</taxon>
        <taxon>Bacillales</taxon>
        <taxon>Staphylococcaceae</taxon>
        <taxon>Staphylococcus</taxon>
    </lineage>
</organism>
<evidence type="ECO:0000256" key="1">
    <source>
        <dbReference type="ARBA" id="ARBA00004141"/>
    </source>
</evidence>
<dbReference type="RefSeq" id="WP_130135638.1">
    <property type="nucleotide sequence ID" value="NZ_RQTE01000187.1"/>
</dbReference>
<dbReference type="AlphaFoldDB" id="A0A4Q7CNQ1"/>
<dbReference type="InterPro" id="IPR017500">
    <property type="entry name" value="Phage_infect_YhgE_N"/>
</dbReference>